<dbReference type="InterPro" id="IPR001841">
    <property type="entry name" value="Znf_RING"/>
</dbReference>
<evidence type="ECO:0000313" key="9">
    <source>
        <dbReference type="Proteomes" id="UP000585474"/>
    </source>
</evidence>
<evidence type="ECO:0000256" key="2">
    <source>
        <dbReference type="ARBA" id="ARBA00012483"/>
    </source>
</evidence>
<dbReference type="Proteomes" id="UP000585474">
    <property type="component" value="Unassembled WGS sequence"/>
</dbReference>
<comment type="catalytic activity">
    <reaction evidence="1">
        <text>S-ubiquitinyl-[E2 ubiquitin-conjugating enzyme]-L-cysteine + [acceptor protein]-L-lysine = [E2 ubiquitin-conjugating enzyme]-L-cysteine + N(6)-ubiquitinyl-[acceptor protein]-L-lysine.</text>
        <dbReference type="EC" id="2.3.2.27"/>
    </reaction>
</comment>
<evidence type="ECO:0000259" key="7">
    <source>
        <dbReference type="PROSITE" id="PS50089"/>
    </source>
</evidence>
<dbReference type="AlphaFoldDB" id="A0A7J0DS62"/>
<dbReference type="Gene3D" id="3.30.40.10">
    <property type="entry name" value="Zinc/RING finger domain, C3HC4 (zinc finger)"/>
    <property type="match status" value="1"/>
</dbReference>
<dbReference type="EMBL" id="BJWL01000363">
    <property type="protein sequence ID" value="GFS41058.1"/>
    <property type="molecule type" value="Genomic_DNA"/>
</dbReference>
<evidence type="ECO:0000256" key="4">
    <source>
        <dbReference type="ARBA" id="ARBA00022771"/>
    </source>
</evidence>
<name>A0A7J0DS62_9ERIC</name>
<dbReference type="PANTHER" id="PTHR15710:SF74">
    <property type="entry name" value="RING-TYPE E3 UBIQUITIN TRANSFERASE-RELATED"/>
    <property type="match status" value="1"/>
</dbReference>
<protein>
    <recommendedName>
        <fullName evidence="2">RING-type E3 ubiquitin transferase</fullName>
        <ecNumber evidence="2">2.3.2.27</ecNumber>
    </recommendedName>
</protein>
<gene>
    <name evidence="8" type="ORF">Acr_00g0071980</name>
</gene>
<dbReference type="OrthoDB" id="21204at2759"/>
<evidence type="ECO:0000313" key="8">
    <source>
        <dbReference type="EMBL" id="GFS41058.1"/>
    </source>
</evidence>
<keyword evidence="4 6" id="KW-0863">Zinc-finger</keyword>
<keyword evidence="5" id="KW-0862">Zinc</keyword>
<proteinExistence type="predicted"/>
<reference evidence="9" key="1">
    <citation type="submission" date="2019-07" db="EMBL/GenBank/DDBJ databases">
        <title>De Novo Assembly of kiwifruit Actinidia rufa.</title>
        <authorList>
            <person name="Sugita-Konishi S."/>
            <person name="Sato K."/>
            <person name="Mori E."/>
            <person name="Abe Y."/>
            <person name="Kisaki G."/>
            <person name="Hamano K."/>
            <person name="Suezawa K."/>
            <person name="Otani M."/>
            <person name="Fukuda T."/>
            <person name="Manabe T."/>
            <person name="Gomi K."/>
            <person name="Tabuchi M."/>
            <person name="Akimitsu K."/>
            <person name="Kataoka I."/>
        </authorList>
    </citation>
    <scope>NUCLEOTIDE SEQUENCE [LARGE SCALE GENOMIC DNA]</scope>
    <source>
        <strain evidence="9">cv. Fuchu</strain>
    </source>
</reference>
<dbReference type="EC" id="2.3.2.27" evidence="2"/>
<dbReference type="PANTHER" id="PTHR15710">
    <property type="entry name" value="E3 UBIQUITIN-PROTEIN LIGASE PRAJA"/>
    <property type="match status" value="1"/>
</dbReference>
<dbReference type="SMART" id="SM00184">
    <property type="entry name" value="RING"/>
    <property type="match status" value="1"/>
</dbReference>
<dbReference type="GO" id="GO:0061630">
    <property type="term" value="F:ubiquitin protein ligase activity"/>
    <property type="evidence" value="ECO:0007669"/>
    <property type="project" value="UniProtKB-EC"/>
</dbReference>
<evidence type="ECO:0000256" key="6">
    <source>
        <dbReference type="PROSITE-ProRule" id="PRU00175"/>
    </source>
</evidence>
<dbReference type="SUPFAM" id="SSF57850">
    <property type="entry name" value="RING/U-box"/>
    <property type="match status" value="1"/>
</dbReference>
<evidence type="ECO:0000256" key="3">
    <source>
        <dbReference type="ARBA" id="ARBA00022723"/>
    </source>
</evidence>
<evidence type="ECO:0000256" key="5">
    <source>
        <dbReference type="ARBA" id="ARBA00022833"/>
    </source>
</evidence>
<comment type="caution">
    <text evidence="8">The sequence shown here is derived from an EMBL/GenBank/DDBJ whole genome shotgun (WGS) entry which is preliminary data.</text>
</comment>
<dbReference type="GO" id="GO:0008270">
    <property type="term" value="F:zinc ion binding"/>
    <property type="evidence" value="ECO:0007669"/>
    <property type="project" value="UniProtKB-KW"/>
</dbReference>
<dbReference type="Pfam" id="PF13639">
    <property type="entry name" value="zf-RING_2"/>
    <property type="match status" value="1"/>
</dbReference>
<evidence type="ECO:0000256" key="1">
    <source>
        <dbReference type="ARBA" id="ARBA00000900"/>
    </source>
</evidence>
<feature type="domain" description="RING-type" evidence="7">
    <location>
        <begin position="71"/>
        <end position="112"/>
    </location>
</feature>
<organism evidence="8 9">
    <name type="scientific">Actinidia rufa</name>
    <dbReference type="NCBI Taxonomy" id="165716"/>
    <lineage>
        <taxon>Eukaryota</taxon>
        <taxon>Viridiplantae</taxon>
        <taxon>Streptophyta</taxon>
        <taxon>Embryophyta</taxon>
        <taxon>Tracheophyta</taxon>
        <taxon>Spermatophyta</taxon>
        <taxon>Magnoliopsida</taxon>
        <taxon>eudicotyledons</taxon>
        <taxon>Gunneridae</taxon>
        <taxon>Pentapetalae</taxon>
        <taxon>asterids</taxon>
        <taxon>Ericales</taxon>
        <taxon>Actinidiaceae</taxon>
        <taxon>Actinidia</taxon>
    </lineage>
</organism>
<sequence>MDHFFDLDLALTQFSMDHFFDLDLALTMEMEEDSDHSTKDLVSLSSPTHQKSCMSQEMAITTVAAPIGVNCVVCMQGFKSATIAKQIPCGHVYHANCIATWLSLHDSCPLCRCKISGNRKISPAGRST</sequence>
<dbReference type="PROSITE" id="PS50089">
    <property type="entry name" value="ZF_RING_2"/>
    <property type="match status" value="1"/>
</dbReference>
<accession>A0A7J0DS62</accession>
<dbReference type="InterPro" id="IPR013083">
    <property type="entry name" value="Znf_RING/FYVE/PHD"/>
</dbReference>
<keyword evidence="9" id="KW-1185">Reference proteome</keyword>
<keyword evidence="3" id="KW-0479">Metal-binding</keyword>